<protein>
    <recommendedName>
        <fullName evidence="1">RNA-directed DNA polymerase</fullName>
        <ecNumber evidence="1">2.7.7.49</ecNumber>
    </recommendedName>
</protein>
<dbReference type="InterPro" id="IPR043502">
    <property type="entry name" value="DNA/RNA_pol_sf"/>
</dbReference>
<evidence type="ECO:0000256" key="3">
    <source>
        <dbReference type="SAM" id="MobiDB-lite"/>
    </source>
</evidence>
<dbReference type="AlphaFoldDB" id="A0A6G0XZJ8"/>
<dbReference type="PANTHER" id="PTHR37984">
    <property type="entry name" value="PROTEIN CBG26694"/>
    <property type="match status" value="1"/>
</dbReference>
<dbReference type="SUPFAM" id="SSF56672">
    <property type="entry name" value="DNA/RNA polymerases"/>
    <property type="match status" value="1"/>
</dbReference>
<dbReference type="EC" id="2.7.7.49" evidence="1"/>
<dbReference type="PANTHER" id="PTHR37984:SF5">
    <property type="entry name" value="PROTEIN NYNRIN-LIKE"/>
    <property type="match status" value="1"/>
</dbReference>
<dbReference type="PROSITE" id="PS50878">
    <property type="entry name" value="RT_POL"/>
    <property type="match status" value="1"/>
</dbReference>
<comment type="caution">
    <text evidence="5">The sequence shown here is derived from an EMBL/GenBank/DDBJ whole genome shotgun (WGS) entry which is preliminary data.</text>
</comment>
<dbReference type="InterPro" id="IPR000477">
    <property type="entry name" value="RT_dom"/>
</dbReference>
<dbReference type="InterPro" id="IPR041577">
    <property type="entry name" value="RT_RNaseH_2"/>
</dbReference>
<dbReference type="Proteomes" id="UP000478052">
    <property type="component" value="Unassembled WGS sequence"/>
</dbReference>
<proteinExistence type="predicted"/>
<evidence type="ECO:0000256" key="1">
    <source>
        <dbReference type="ARBA" id="ARBA00012493"/>
    </source>
</evidence>
<dbReference type="GO" id="GO:0003964">
    <property type="term" value="F:RNA-directed DNA polymerase activity"/>
    <property type="evidence" value="ECO:0007669"/>
    <property type="project" value="UniProtKB-EC"/>
</dbReference>
<dbReference type="CDD" id="cd09274">
    <property type="entry name" value="RNase_HI_RT_Ty3"/>
    <property type="match status" value="1"/>
</dbReference>
<reference evidence="5 6" key="1">
    <citation type="submission" date="2019-08" db="EMBL/GenBank/DDBJ databases">
        <title>Whole genome of Aphis craccivora.</title>
        <authorList>
            <person name="Voronova N.V."/>
            <person name="Shulinski R.S."/>
            <person name="Bandarenka Y.V."/>
            <person name="Zhorov D.G."/>
            <person name="Warner D."/>
        </authorList>
    </citation>
    <scope>NUCLEOTIDE SEQUENCE [LARGE SCALE GENOMIC DNA]</scope>
    <source>
        <strain evidence="5">180601</strain>
        <tissue evidence="5">Whole Body</tissue>
    </source>
</reference>
<sequence length="1029" mass="119522">MHKRKEEQTIEHFSTELKLKAMSCEYGELEESIIRDQLVLNVGDQGLQERLISIPDLKLDKAILLINQVKKTKEQKNFLKKKNNYSKSSWHGKTSENQALRSETNNSCKLYNCRKCGTEHEQFKCPAFGLKCKVCGRKNHFAVGCFNKTKYRKVQMANQSEDSETDEESGIHHLMGINEVSKDHIVEKDDEQNTWKEAISINGRDVEFKLDAGFQVNLIPLMKPLGQIELNCLVKGKMLNAEFLIVDKRVSPILGLKSCNSFGLVKTENISEIQKLNKKDEEKDKFVKKIKIIEKVAEPKKWSSNLVIVQKPDKTLRLCLDPKELNKVIKRDYLLIPTFSDIRSKLVNKRFFTILDIKKGFWHIKLDNKFTDLCTFSTPVGYYKFLRLPFGLSCAPEAFIKQSNECFSGINNVINYFDDYCIATETKEEHDIVLNQIVTRAKNLNIKFNLDKLQYCKKSVKFMGHVISELGLQTDPDQVKAILELKEPKNKTELERIIGMFNYLRDFIPKMAERISPLRELLKSNVLWEWSERHRCAFEELKQTIVNPPVLAHVDDKKDIVLQCDASKDGIGFCLLQDKKPIAFASRSLTETEIRCAQIEKEFLSIIFACRKFNYLIYGRPITVLTYHKPLVAIMDKHINKIPSNRLQKMRIKLLDYSITLKYLPGKYIHIADLLSRNFSNEVISKSEFDTVGTVHFINRYNENNTVYDLRKATEQDPVLRNIIEYFKNGWPAINTINDDSRLYFNQRNEIIVEKGVVYIQHKIIIPYKARPTILKLFHESHMGIVKSKNRAKNIFYWPRMLNDIEQHIKSLTSSPEYAQSNGLAENAVHIAKQILNKCLRDQNEIEIALLEYRCTPVGNLGVTPNLKPRVQDIKDKQIKIQEGYKAWYDKKANRKEIELIKGQTVMVKKKYGWVPGVVVKKAETPRSYIIKQGNGRIITRNLYHLRPSRNKFVQHSCNMAYYWDDSTNNVTEGIGETQNAENERDQEVRAQINQKIEIRKEINQKENDKGQNYTRSGRSVKPPKRYSP</sequence>
<keyword evidence="6" id="KW-1185">Reference proteome</keyword>
<dbReference type="InterPro" id="IPR041588">
    <property type="entry name" value="Integrase_H2C2"/>
</dbReference>
<evidence type="ECO:0000313" key="6">
    <source>
        <dbReference type="Proteomes" id="UP000478052"/>
    </source>
</evidence>
<feature type="domain" description="Reverse transcriptase" evidence="4">
    <location>
        <begin position="290"/>
        <end position="467"/>
    </location>
</feature>
<dbReference type="FunFam" id="3.30.70.270:FF:000026">
    <property type="entry name" value="Transposon Ty3-G Gag-Pol polyprotein"/>
    <property type="match status" value="1"/>
</dbReference>
<feature type="region of interest" description="Disordered" evidence="3">
    <location>
        <begin position="1000"/>
        <end position="1029"/>
    </location>
</feature>
<dbReference type="Pfam" id="PF17919">
    <property type="entry name" value="RT_RNaseH_2"/>
    <property type="match status" value="1"/>
</dbReference>
<dbReference type="CDD" id="cd01647">
    <property type="entry name" value="RT_LTR"/>
    <property type="match status" value="1"/>
</dbReference>
<evidence type="ECO:0000256" key="2">
    <source>
        <dbReference type="ARBA" id="ARBA00023268"/>
    </source>
</evidence>
<evidence type="ECO:0000313" key="5">
    <source>
        <dbReference type="EMBL" id="KAF0746075.1"/>
    </source>
</evidence>
<accession>A0A6G0XZJ8</accession>
<dbReference type="EMBL" id="VUJU01007331">
    <property type="protein sequence ID" value="KAF0746075.1"/>
    <property type="molecule type" value="Genomic_DNA"/>
</dbReference>
<dbReference type="Gene3D" id="1.10.340.70">
    <property type="match status" value="1"/>
</dbReference>
<dbReference type="InterPro" id="IPR050951">
    <property type="entry name" value="Retrovirus_Pol_polyprotein"/>
</dbReference>
<feature type="non-terminal residue" evidence="5">
    <location>
        <position position="1029"/>
    </location>
</feature>
<dbReference type="Pfam" id="PF17921">
    <property type="entry name" value="Integrase_H2C2"/>
    <property type="match status" value="1"/>
</dbReference>
<dbReference type="Pfam" id="PF00078">
    <property type="entry name" value="RVT_1"/>
    <property type="match status" value="1"/>
</dbReference>
<keyword evidence="2" id="KW-0511">Multifunctional enzyme</keyword>
<dbReference type="InterPro" id="IPR043128">
    <property type="entry name" value="Rev_trsase/Diguanyl_cyclase"/>
</dbReference>
<dbReference type="Gene3D" id="3.10.10.10">
    <property type="entry name" value="HIV Type 1 Reverse Transcriptase, subunit A, domain 1"/>
    <property type="match status" value="1"/>
</dbReference>
<feature type="compositionally biased region" description="Basic and acidic residues" evidence="3">
    <location>
        <begin position="1000"/>
        <end position="1010"/>
    </location>
</feature>
<organism evidence="5 6">
    <name type="scientific">Aphis craccivora</name>
    <name type="common">Cowpea aphid</name>
    <dbReference type="NCBI Taxonomy" id="307492"/>
    <lineage>
        <taxon>Eukaryota</taxon>
        <taxon>Metazoa</taxon>
        <taxon>Ecdysozoa</taxon>
        <taxon>Arthropoda</taxon>
        <taxon>Hexapoda</taxon>
        <taxon>Insecta</taxon>
        <taxon>Pterygota</taxon>
        <taxon>Neoptera</taxon>
        <taxon>Paraneoptera</taxon>
        <taxon>Hemiptera</taxon>
        <taxon>Sternorrhyncha</taxon>
        <taxon>Aphidomorpha</taxon>
        <taxon>Aphidoidea</taxon>
        <taxon>Aphididae</taxon>
        <taxon>Aphidini</taxon>
        <taxon>Aphis</taxon>
        <taxon>Aphis</taxon>
    </lineage>
</organism>
<dbReference type="OrthoDB" id="6618553at2759"/>
<name>A0A6G0XZJ8_APHCR</name>
<gene>
    <name evidence="5" type="ORF">FWK35_00029599</name>
</gene>
<dbReference type="Gene3D" id="3.30.70.270">
    <property type="match status" value="2"/>
</dbReference>
<evidence type="ECO:0000259" key="4">
    <source>
        <dbReference type="PROSITE" id="PS50878"/>
    </source>
</evidence>